<dbReference type="InterPro" id="IPR011050">
    <property type="entry name" value="Pectin_lyase_fold/virulence"/>
</dbReference>
<dbReference type="Proteomes" id="UP000721844">
    <property type="component" value="Unassembled WGS sequence"/>
</dbReference>
<dbReference type="AlphaFoldDB" id="A0A963Z8U5"/>
<dbReference type="InterPro" id="IPR012332">
    <property type="entry name" value="Autotransporter_pectin_lyase_C"/>
</dbReference>
<protein>
    <submittedName>
        <fullName evidence="2">Hint domain-containing protein</fullName>
    </submittedName>
</protein>
<dbReference type="SUPFAM" id="SSF51294">
    <property type="entry name" value="Hedgehog/intein (Hint) domain"/>
    <property type="match status" value="1"/>
</dbReference>
<evidence type="ECO:0000259" key="1">
    <source>
        <dbReference type="Pfam" id="PF13403"/>
    </source>
</evidence>
<dbReference type="InterPro" id="IPR030930">
    <property type="entry name" value="AIDA"/>
</dbReference>
<dbReference type="EMBL" id="JAESVA010000020">
    <property type="protein sequence ID" value="MCB8883992.1"/>
    <property type="molecule type" value="Genomic_DNA"/>
</dbReference>
<gene>
    <name evidence="2" type="ORF">ACELLULO517_27380</name>
</gene>
<dbReference type="InterPro" id="IPR036844">
    <property type="entry name" value="Hint_dom_sf"/>
</dbReference>
<evidence type="ECO:0000313" key="3">
    <source>
        <dbReference type="Proteomes" id="UP000721844"/>
    </source>
</evidence>
<keyword evidence="3" id="KW-1185">Reference proteome</keyword>
<organism evidence="2 3">
    <name type="scientific">Acidisoma cellulosilyticum</name>
    <dbReference type="NCBI Taxonomy" id="2802395"/>
    <lineage>
        <taxon>Bacteria</taxon>
        <taxon>Pseudomonadati</taxon>
        <taxon>Pseudomonadota</taxon>
        <taxon>Alphaproteobacteria</taxon>
        <taxon>Acetobacterales</taxon>
        <taxon>Acidocellaceae</taxon>
        <taxon>Acidisoma</taxon>
    </lineage>
</organism>
<dbReference type="Gene3D" id="2.160.20.20">
    <property type="match status" value="1"/>
</dbReference>
<sequence>MTVISSATTISTTQTGDTVVSGGTLTVASGGAAVTTTVSSSGALVLQAGGTASNTVVSNGGLLLGSGIDSATTVNSGGHDYVFAGGVARGTILNSGSVQFVLYGGAASGATLVSGGEQFIFSSGVASGTIVSNGSFELVELGGVTSGGVLSSGGLLGTSGRAVGVTDSGILEVLGGGTASHTIVAAGGSEIVTLNGNSISTTIDRGGTQVVAAGTSFGAIVNSGGFEVVAAAGSATSATVNAGGVLEIVIGSSLDTVVNGGLEFVGSSSLSVSATIGAGGVEVVQSDGAARATTIAGGVLELEPGAITSGGVLFTGSGGVMKVDGASAIPASSAVLSGFAPGESINLAFVTSAADDSFTAAGDTLTVTAGGTSYVFTVDGAGDESFQLSAATDGSLIVEAAVCYYPGTGIRTPSGDVAVESLKIADDLVLADGRVMPVRWIGRNTVSTRFADPLRVSPIRIKADALADGLPGRDLLVSPQHAVRIDAILIQAGALVNGLSIIRESDVPETFIYYHIEMPEHALILAEGVAAESFVDNVSRMAFDNWDEHETLYGDAPITEMASPRAQSHRQVPVEIHARLNERAAMLFGSGRSVAA</sequence>
<evidence type="ECO:0000313" key="2">
    <source>
        <dbReference type="EMBL" id="MCB8883992.1"/>
    </source>
</evidence>
<reference evidence="2 3" key="1">
    <citation type="journal article" date="2021" name="Microorganisms">
        <title>Acidisoma silvae sp. nov. and Acidisomacellulosilytica sp. nov., Two Acidophilic Bacteria Isolated from Decaying Wood, Hydrolyzing Cellulose and Producing Poly-3-hydroxybutyrate.</title>
        <authorList>
            <person name="Mieszkin S."/>
            <person name="Pouder E."/>
            <person name="Uroz S."/>
            <person name="Simon-Colin C."/>
            <person name="Alain K."/>
        </authorList>
    </citation>
    <scope>NUCLEOTIDE SEQUENCE [LARGE SCALE GENOMIC DNA]</scope>
    <source>
        <strain evidence="2 3">HW T5.17</strain>
    </source>
</reference>
<accession>A0A963Z8U5</accession>
<feature type="domain" description="Hedgehog/Intein (Hint)" evidence="1">
    <location>
        <begin position="402"/>
        <end position="536"/>
    </location>
</feature>
<dbReference type="NCBIfam" id="TIGR04415">
    <property type="entry name" value="O_hepto_targRPT"/>
    <property type="match status" value="7"/>
</dbReference>
<dbReference type="RefSeq" id="WP_227310732.1">
    <property type="nucleotide sequence ID" value="NZ_JAESVA010000020.1"/>
</dbReference>
<dbReference type="InterPro" id="IPR028992">
    <property type="entry name" value="Hedgehog/Intein_dom"/>
</dbReference>
<comment type="caution">
    <text evidence="2">The sequence shown here is derived from an EMBL/GenBank/DDBJ whole genome shotgun (WGS) entry which is preliminary data.</text>
</comment>
<dbReference type="SUPFAM" id="SSF51126">
    <property type="entry name" value="Pectin lyase-like"/>
    <property type="match status" value="1"/>
</dbReference>
<dbReference type="Pfam" id="PF13403">
    <property type="entry name" value="Hint_2"/>
    <property type="match status" value="1"/>
</dbReference>
<name>A0A963Z8U5_9PROT</name>
<proteinExistence type="predicted"/>